<accession>A0A2M4CCG4</accession>
<name>A0A2M4CCG4_9DIPT</name>
<proteinExistence type="predicted"/>
<reference evidence="1" key="1">
    <citation type="submission" date="2018-01" db="EMBL/GenBank/DDBJ databases">
        <title>An insight into the sialome of Amazonian anophelines.</title>
        <authorList>
            <person name="Ribeiro J.M."/>
            <person name="Scarpassa V."/>
            <person name="Calvo E."/>
        </authorList>
    </citation>
    <scope>NUCLEOTIDE SEQUENCE</scope>
    <source>
        <tissue evidence="1">Salivary glands</tissue>
    </source>
</reference>
<protein>
    <submittedName>
        <fullName evidence="1">Putative secreted protein</fullName>
    </submittedName>
</protein>
<organism evidence="1">
    <name type="scientific">Anopheles marajoara</name>
    <dbReference type="NCBI Taxonomy" id="58244"/>
    <lineage>
        <taxon>Eukaryota</taxon>
        <taxon>Metazoa</taxon>
        <taxon>Ecdysozoa</taxon>
        <taxon>Arthropoda</taxon>
        <taxon>Hexapoda</taxon>
        <taxon>Insecta</taxon>
        <taxon>Pterygota</taxon>
        <taxon>Neoptera</taxon>
        <taxon>Endopterygota</taxon>
        <taxon>Diptera</taxon>
        <taxon>Nematocera</taxon>
        <taxon>Culicoidea</taxon>
        <taxon>Culicidae</taxon>
        <taxon>Anophelinae</taxon>
        <taxon>Anopheles</taxon>
    </lineage>
</organism>
<evidence type="ECO:0000313" key="1">
    <source>
        <dbReference type="EMBL" id="MBW63033.1"/>
    </source>
</evidence>
<dbReference type="AlphaFoldDB" id="A0A2M4CCG4"/>
<sequence>MCCTKQHPRPQFQILGWPGLTVARGVTSVLTTTVVEHVTGNDHFSCGGCLLTGRICNGSYHLLTRVCRTNRDLRSQ</sequence>
<dbReference type="EMBL" id="GGFJ01013892">
    <property type="protein sequence ID" value="MBW63033.1"/>
    <property type="molecule type" value="Transcribed_RNA"/>
</dbReference>